<dbReference type="InterPro" id="IPR002104">
    <property type="entry name" value="Integrase_catalytic"/>
</dbReference>
<dbReference type="GO" id="GO:0003677">
    <property type="term" value="F:DNA binding"/>
    <property type="evidence" value="ECO:0007669"/>
    <property type="project" value="InterPro"/>
</dbReference>
<dbReference type="Gene3D" id="1.10.443.10">
    <property type="entry name" value="Intergrase catalytic core"/>
    <property type="match status" value="1"/>
</dbReference>
<keyword evidence="4" id="KW-1185">Reference proteome</keyword>
<dbReference type="InterPro" id="IPR011010">
    <property type="entry name" value="DNA_brk_join_enz"/>
</dbReference>
<feature type="domain" description="Tyr recombinase" evidence="2">
    <location>
        <begin position="2"/>
        <end position="85"/>
    </location>
</feature>
<dbReference type="GO" id="GO:0006310">
    <property type="term" value="P:DNA recombination"/>
    <property type="evidence" value="ECO:0007669"/>
    <property type="project" value="UniProtKB-KW"/>
</dbReference>
<evidence type="ECO:0000313" key="4">
    <source>
        <dbReference type="Proteomes" id="UP000474757"/>
    </source>
</evidence>
<protein>
    <submittedName>
        <fullName evidence="3">Tyrosine-type recombinase/integrase</fullName>
    </submittedName>
</protein>
<accession>A0A6B2JTC6</accession>
<reference evidence="3 4" key="1">
    <citation type="submission" date="2020-02" db="EMBL/GenBank/DDBJ databases">
        <title>Pseudoroseicyclus tamarix, sp. nov., isolated from offshore sediment of a Tamarix chinensis forest.</title>
        <authorList>
            <person name="Gai Y."/>
        </authorList>
    </citation>
    <scope>NUCLEOTIDE SEQUENCE [LARGE SCALE GENOMIC DNA]</scope>
    <source>
        <strain evidence="3 4">CLL3-39</strain>
    </source>
</reference>
<gene>
    <name evidence="3" type="ORF">GZA08_02425</name>
</gene>
<dbReference type="SUPFAM" id="SSF56349">
    <property type="entry name" value="DNA breaking-rejoining enzymes"/>
    <property type="match status" value="1"/>
</dbReference>
<sequence length="131" mass="14344">MPLSQAATDLLQTLPSVTEGGPRSLVFPNQEGNPIGNWNRFQKTFHELTSTSGWHRHDLRRTAATLMLALEVPASTIDRILGHKDPLRREHVSGAAGTYLRVAENLKGRRDPQAAALQLLADALSDIEGTI</sequence>
<evidence type="ECO:0000256" key="1">
    <source>
        <dbReference type="ARBA" id="ARBA00023172"/>
    </source>
</evidence>
<dbReference type="Pfam" id="PF00589">
    <property type="entry name" value="Phage_integrase"/>
    <property type="match status" value="1"/>
</dbReference>
<comment type="caution">
    <text evidence="3">The sequence shown here is derived from an EMBL/GenBank/DDBJ whole genome shotgun (WGS) entry which is preliminary data.</text>
</comment>
<proteinExistence type="predicted"/>
<dbReference type="RefSeq" id="WP_163889632.1">
    <property type="nucleotide sequence ID" value="NZ_JAAFYS010000001.1"/>
</dbReference>
<evidence type="ECO:0000313" key="3">
    <source>
        <dbReference type="EMBL" id="NDU99828.1"/>
    </source>
</evidence>
<dbReference type="AlphaFoldDB" id="A0A6B2JTC6"/>
<dbReference type="InterPro" id="IPR013762">
    <property type="entry name" value="Integrase-like_cat_sf"/>
</dbReference>
<dbReference type="GO" id="GO:0015074">
    <property type="term" value="P:DNA integration"/>
    <property type="evidence" value="ECO:0007669"/>
    <property type="project" value="InterPro"/>
</dbReference>
<dbReference type="Proteomes" id="UP000474757">
    <property type="component" value="Unassembled WGS sequence"/>
</dbReference>
<name>A0A6B2JTC6_9RHOB</name>
<evidence type="ECO:0000259" key="2">
    <source>
        <dbReference type="Pfam" id="PF00589"/>
    </source>
</evidence>
<organism evidence="3 4">
    <name type="scientific">Pseudoroseicyclus tamaricis</name>
    <dbReference type="NCBI Taxonomy" id="2705421"/>
    <lineage>
        <taxon>Bacteria</taxon>
        <taxon>Pseudomonadati</taxon>
        <taxon>Pseudomonadota</taxon>
        <taxon>Alphaproteobacteria</taxon>
        <taxon>Rhodobacterales</taxon>
        <taxon>Paracoccaceae</taxon>
        <taxon>Pseudoroseicyclus</taxon>
    </lineage>
</organism>
<dbReference type="EMBL" id="JAAGAB010000001">
    <property type="protein sequence ID" value="NDU99828.1"/>
    <property type="molecule type" value="Genomic_DNA"/>
</dbReference>
<keyword evidence="1" id="KW-0233">DNA recombination</keyword>